<evidence type="ECO:0000259" key="6">
    <source>
        <dbReference type="PROSITE" id="PS50835"/>
    </source>
</evidence>
<feature type="region of interest" description="Disordered" evidence="3">
    <location>
        <begin position="130"/>
        <end position="177"/>
    </location>
</feature>
<feature type="compositionally biased region" description="Polar residues" evidence="3">
    <location>
        <begin position="130"/>
        <end position="139"/>
    </location>
</feature>
<dbReference type="SMART" id="SM00409">
    <property type="entry name" value="IG"/>
    <property type="match status" value="3"/>
</dbReference>
<sequence length="573" mass="64922">MLLIKTVSLEFVFVFLFMAVHCQDPPVIIGTIKPEYTVREGRTVKLWCKVSGTKGSLVNRTLTAWKKPTNVVITEKFPRFKMKMGRFLKITRVKLADQGTYYCIAYNPYGKIRRQIRLVVQASNSRVPTQTTISTTGLSPSPRFASRSTETPPKPSKLPLIAGRPPTFRNPKNRSSEYAAGSPIRLKCHADGEAPLNITWQKDGKRLDRSYRKFIKRDGWVLHFRHLSSKNAGTYSCLVKNTFGSSVKTFDIKVVDRVGDSNRFPPAAKPVILEGVLKNQTVAIGGNVTFVCSARGRSYPKFHLLKWKSPKADSSNSDPFEFVDFRNPKYEEIRKAPKPHLGNRQVYTHYFLIRNVTLADEAKYTCVVGNSAGWVSAHAMLSVRQVEENGGSTERNRTELTWFTVTNAPSDAKARIEKLDEATVDEFPLPVLIGIPIAVLIVLIGTIVWCYFMTRKHYCTPHQFKQSSPQNEPNTDLSLQYYPSRRNETRNVSFNVYFDCPSETRGQSEQSSPRTAQDKLDSPLETDPPLDGLVVHQELPWIRSNRTNHRKRIEREGIELSESSGSETKCLKV</sequence>
<protein>
    <recommendedName>
        <fullName evidence="6">Ig-like domain-containing protein</fullName>
    </recommendedName>
</protein>
<dbReference type="InterPro" id="IPR003599">
    <property type="entry name" value="Ig_sub"/>
</dbReference>
<evidence type="ECO:0000313" key="8">
    <source>
        <dbReference type="Proteomes" id="UP001159405"/>
    </source>
</evidence>
<dbReference type="InterPro" id="IPR013783">
    <property type="entry name" value="Ig-like_fold"/>
</dbReference>
<feature type="transmembrane region" description="Helical" evidence="4">
    <location>
        <begin position="427"/>
        <end position="452"/>
    </location>
</feature>
<feature type="chain" id="PRO_5046532101" description="Ig-like domain-containing protein" evidence="5">
    <location>
        <begin position="23"/>
        <end position="573"/>
    </location>
</feature>
<feature type="signal peptide" evidence="5">
    <location>
        <begin position="1"/>
        <end position="22"/>
    </location>
</feature>
<feature type="compositionally biased region" description="Polar residues" evidence="3">
    <location>
        <begin position="504"/>
        <end position="515"/>
    </location>
</feature>
<organism evidence="7 8">
    <name type="scientific">Porites lobata</name>
    <dbReference type="NCBI Taxonomy" id="104759"/>
    <lineage>
        <taxon>Eukaryota</taxon>
        <taxon>Metazoa</taxon>
        <taxon>Cnidaria</taxon>
        <taxon>Anthozoa</taxon>
        <taxon>Hexacorallia</taxon>
        <taxon>Scleractinia</taxon>
        <taxon>Fungiina</taxon>
        <taxon>Poritidae</taxon>
        <taxon>Porites</taxon>
    </lineage>
</organism>
<dbReference type="Pfam" id="PF13927">
    <property type="entry name" value="Ig_3"/>
    <property type="match status" value="1"/>
</dbReference>
<gene>
    <name evidence="7" type="ORF">PLOB_00002604</name>
</gene>
<evidence type="ECO:0000256" key="1">
    <source>
        <dbReference type="ARBA" id="ARBA00022729"/>
    </source>
</evidence>
<dbReference type="InterPro" id="IPR050958">
    <property type="entry name" value="Cell_Adh-Cytoskel_Orgn"/>
</dbReference>
<comment type="caution">
    <text evidence="7">The sequence shown here is derived from an EMBL/GenBank/DDBJ whole genome shotgun (WGS) entry which is preliminary data.</text>
</comment>
<evidence type="ECO:0000313" key="7">
    <source>
        <dbReference type="EMBL" id="CAH3043704.1"/>
    </source>
</evidence>
<keyword evidence="4" id="KW-0472">Membrane</keyword>
<keyword evidence="1 5" id="KW-0732">Signal</keyword>
<dbReference type="InterPro" id="IPR007110">
    <property type="entry name" value="Ig-like_dom"/>
</dbReference>
<dbReference type="InterPro" id="IPR036179">
    <property type="entry name" value="Ig-like_dom_sf"/>
</dbReference>
<evidence type="ECO:0000256" key="3">
    <source>
        <dbReference type="SAM" id="MobiDB-lite"/>
    </source>
</evidence>
<name>A0ABN8N5W4_9CNID</name>
<dbReference type="CDD" id="cd00096">
    <property type="entry name" value="Ig"/>
    <property type="match status" value="1"/>
</dbReference>
<dbReference type="Proteomes" id="UP001159405">
    <property type="component" value="Unassembled WGS sequence"/>
</dbReference>
<keyword evidence="4" id="KW-1133">Transmembrane helix</keyword>
<dbReference type="Gene3D" id="2.60.40.10">
    <property type="entry name" value="Immunoglobulins"/>
    <property type="match status" value="3"/>
</dbReference>
<dbReference type="PANTHER" id="PTHR45080">
    <property type="entry name" value="CONTACTIN 5"/>
    <property type="match status" value="1"/>
</dbReference>
<keyword evidence="4" id="KW-0812">Transmembrane</keyword>
<reference evidence="7 8" key="1">
    <citation type="submission" date="2022-05" db="EMBL/GenBank/DDBJ databases">
        <authorList>
            <consortium name="Genoscope - CEA"/>
            <person name="William W."/>
        </authorList>
    </citation>
    <scope>NUCLEOTIDE SEQUENCE [LARGE SCALE GENOMIC DNA]</scope>
</reference>
<keyword evidence="2" id="KW-1015">Disulfide bond</keyword>
<feature type="region of interest" description="Disordered" evidence="3">
    <location>
        <begin position="503"/>
        <end position="531"/>
    </location>
</feature>
<proteinExistence type="predicted"/>
<dbReference type="SMART" id="SM00408">
    <property type="entry name" value="IGc2"/>
    <property type="match status" value="3"/>
</dbReference>
<feature type="domain" description="Ig-like" evidence="6">
    <location>
        <begin position="270"/>
        <end position="382"/>
    </location>
</feature>
<dbReference type="EMBL" id="CALNXK010000011">
    <property type="protein sequence ID" value="CAH3043704.1"/>
    <property type="molecule type" value="Genomic_DNA"/>
</dbReference>
<dbReference type="PROSITE" id="PS50835">
    <property type="entry name" value="IG_LIKE"/>
    <property type="match status" value="3"/>
</dbReference>
<accession>A0ABN8N5W4</accession>
<evidence type="ECO:0000256" key="2">
    <source>
        <dbReference type="ARBA" id="ARBA00023157"/>
    </source>
</evidence>
<dbReference type="PANTHER" id="PTHR45080:SF8">
    <property type="entry name" value="IG-LIKE DOMAIN-CONTAINING PROTEIN"/>
    <property type="match status" value="1"/>
</dbReference>
<evidence type="ECO:0000256" key="5">
    <source>
        <dbReference type="SAM" id="SignalP"/>
    </source>
</evidence>
<dbReference type="Pfam" id="PF07679">
    <property type="entry name" value="I-set"/>
    <property type="match status" value="2"/>
</dbReference>
<dbReference type="InterPro" id="IPR003598">
    <property type="entry name" value="Ig_sub2"/>
</dbReference>
<dbReference type="SUPFAM" id="SSF48726">
    <property type="entry name" value="Immunoglobulin"/>
    <property type="match status" value="3"/>
</dbReference>
<evidence type="ECO:0000256" key="4">
    <source>
        <dbReference type="SAM" id="Phobius"/>
    </source>
</evidence>
<keyword evidence="8" id="KW-1185">Reference proteome</keyword>
<feature type="domain" description="Ig-like" evidence="6">
    <location>
        <begin position="165"/>
        <end position="253"/>
    </location>
</feature>
<feature type="domain" description="Ig-like" evidence="6">
    <location>
        <begin position="25"/>
        <end position="134"/>
    </location>
</feature>
<dbReference type="InterPro" id="IPR013098">
    <property type="entry name" value="Ig_I-set"/>
</dbReference>